<evidence type="ECO:0000256" key="1">
    <source>
        <dbReference type="SAM" id="SignalP"/>
    </source>
</evidence>
<reference evidence="2 3" key="1">
    <citation type="submission" date="2012-11" db="EMBL/GenBank/DDBJ databases">
        <title>Whole genome sequence of Gluconacetobacter xylinus NBRC 13693.</title>
        <authorList>
            <person name="Azuma Y."/>
            <person name="Higashiura N."/>
            <person name="Hirakawa H."/>
            <person name="Matsushita K."/>
        </authorList>
    </citation>
    <scope>NUCLEOTIDE SEQUENCE [LARGE SCALE GENOMIC DNA]</scope>
    <source>
        <strain evidence="2 3">NBRC 13693</strain>
    </source>
</reference>
<comment type="caution">
    <text evidence="2">The sequence shown here is derived from an EMBL/GenBank/DDBJ whole genome shotgun (WGS) entry which is preliminary data.</text>
</comment>
<protein>
    <recommendedName>
        <fullName evidence="4">Lipoprotein</fullName>
    </recommendedName>
</protein>
<dbReference type="RefSeq" id="WP_010515724.1">
    <property type="nucleotide sequence ID" value="NZ_BANJ01000001.1"/>
</dbReference>
<dbReference type="AlphaFoldDB" id="A0A0D6Q676"/>
<dbReference type="EMBL" id="BANJ01000001">
    <property type="protein sequence ID" value="GAN98241.1"/>
    <property type="molecule type" value="Genomic_DNA"/>
</dbReference>
<proteinExistence type="predicted"/>
<keyword evidence="1" id="KW-0732">Signal</keyword>
<evidence type="ECO:0000313" key="3">
    <source>
        <dbReference type="Proteomes" id="UP000032683"/>
    </source>
</evidence>
<gene>
    <name evidence="2" type="ORF">Gxy13693_001_039</name>
</gene>
<name>A0A0D6Q676_KOMXY</name>
<feature type="signal peptide" evidence="1">
    <location>
        <begin position="1"/>
        <end position="24"/>
    </location>
</feature>
<dbReference type="GeneID" id="79188698"/>
<evidence type="ECO:0000313" key="2">
    <source>
        <dbReference type="EMBL" id="GAN98241.1"/>
    </source>
</evidence>
<accession>A0A0D6Q676</accession>
<sequence length="119" mass="12758">MPPLLRALSAGACLTAVLAPCALARSHHFSVPQHRVHADSPYGHVRGYMPAMDEHDPRYVAAEQKCETKASMGALSSNNSGSATTTVGSTHIRFFSECMVAEGMWRTQSANNTGDRIGN</sequence>
<dbReference type="Proteomes" id="UP000032683">
    <property type="component" value="Unassembled WGS sequence"/>
</dbReference>
<feature type="chain" id="PRO_5002310434" description="Lipoprotein" evidence="1">
    <location>
        <begin position="25"/>
        <end position="119"/>
    </location>
</feature>
<organism evidence="2 3">
    <name type="scientific">Komagataeibacter xylinus NBRC 13693</name>
    <dbReference type="NCBI Taxonomy" id="1234668"/>
    <lineage>
        <taxon>Bacteria</taxon>
        <taxon>Pseudomonadati</taxon>
        <taxon>Pseudomonadota</taxon>
        <taxon>Alphaproteobacteria</taxon>
        <taxon>Acetobacterales</taxon>
        <taxon>Acetobacteraceae</taxon>
        <taxon>Komagataeibacter</taxon>
    </lineage>
</organism>
<evidence type="ECO:0008006" key="4">
    <source>
        <dbReference type="Google" id="ProtNLM"/>
    </source>
</evidence>